<dbReference type="InterPro" id="IPR014036">
    <property type="entry name" value="DeoR-like_C"/>
</dbReference>
<protein>
    <submittedName>
        <fullName evidence="6">DeoR family deoxyribose operon repressor</fullName>
    </submittedName>
</protein>
<dbReference type="Proteomes" id="UP000554286">
    <property type="component" value="Unassembled WGS sequence"/>
</dbReference>
<dbReference type="GO" id="GO:0003677">
    <property type="term" value="F:DNA binding"/>
    <property type="evidence" value="ECO:0007669"/>
    <property type="project" value="UniProtKB-KW"/>
</dbReference>
<organism evidence="6 7">
    <name type="scientific">Roseospira visakhapatnamensis</name>
    <dbReference type="NCBI Taxonomy" id="390880"/>
    <lineage>
        <taxon>Bacteria</taxon>
        <taxon>Pseudomonadati</taxon>
        <taxon>Pseudomonadota</taxon>
        <taxon>Alphaproteobacteria</taxon>
        <taxon>Rhodospirillales</taxon>
        <taxon>Rhodospirillaceae</taxon>
        <taxon>Roseospira</taxon>
    </lineage>
</organism>
<dbReference type="RefSeq" id="WP_184044961.1">
    <property type="nucleotide sequence ID" value="NZ_JACIGK010000014.1"/>
</dbReference>
<dbReference type="PROSITE" id="PS00894">
    <property type="entry name" value="HTH_DEOR_1"/>
    <property type="match status" value="1"/>
</dbReference>
<dbReference type="GO" id="GO:0003700">
    <property type="term" value="F:DNA-binding transcription factor activity"/>
    <property type="evidence" value="ECO:0007669"/>
    <property type="project" value="InterPro"/>
</dbReference>
<dbReference type="Pfam" id="PF08220">
    <property type="entry name" value="HTH_DeoR"/>
    <property type="match status" value="1"/>
</dbReference>
<dbReference type="InterPro" id="IPR037171">
    <property type="entry name" value="NagB/RpiA_transferase-like"/>
</dbReference>
<comment type="caution">
    <text evidence="6">The sequence shown here is derived from an EMBL/GenBank/DDBJ whole genome shotgun (WGS) entry which is preliminary data.</text>
</comment>
<dbReference type="PANTHER" id="PTHR30363">
    <property type="entry name" value="HTH-TYPE TRANSCRIPTIONAL REGULATOR SRLR-RELATED"/>
    <property type="match status" value="1"/>
</dbReference>
<dbReference type="Pfam" id="PF00455">
    <property type="entry name" value="DeoRC"/>
    <property type="match status" value="1"/>
</dbReference>
<evidence type="ECO:0000256" key="1">
    <source>
        <dbReference type="ARBA" id="ARBA00023015"/>
    </source>
</evidence>
<evidence type="ECO:0000259" key="4">
    <source>
        <dbReference type="Pfam" id="PF00455"/>
    </source>
</evidence>
<feature type="domain" description="DeoR-like transcriptional repressor C-terminal sensor" evidence="4">
    <location>
        <begin position="77"/>
        <end position="235"/>
    </location>
</feature>
<keyword evidence="3" id="KW-0804">Transcription</keyword>
<dbReference type="SMART" id="SM01134">
    <property type="entry name" value="DeoRC"/>
    <property type="match status" value="1"/>
</dbReference>
<dbReference type="InterPro" id="IPR001034">
    <property type="entry name" value="DeoR_HTH"/>
</dbReference>
<dbReference type="SUPFAM" id="SSF100950">
    <property type="entry name" value="NagB/RpiA/CoA transferase-like"/>
    <property type="match status" value="1"/>
</dbReference>
<dbReference type="AlphaFoldDB" id="A0A7W6WAG8"/>
<evidence type="ECO:0000313" key="6">
    <source>
        <dbReference type="EMBL" id="MBB4266481.1"/>
    </source>
</evidence>
<keyword evidence="2" id="KW-0238">DNA-binding</keyword>
<proteinExistence type="predicted"/>
<dbReference type="InterPro" id="IPR050313">
    <property type="entry name" value="Carb_Metab_HTH_regulators"/>
</dbReference>
<keyword evidence="7" id="KW-1185">Reference proteome</keyword>
<name>A0A7W6WAG8_9PROT</name>
<evidence type="ECO:0000256" key="3">
    <source>
        <dbReference type="ARBA" id="ARBA00023163"/>
    </source>
</evidence>
<dbReference type="InterPro" id="IPR018356">
    <property type="entry name" value="Tscrpt_reg_HTH_DeoR_CS"/>
</dbReference>
<gene>
    <name evidence="6" type="ORF">GGD89_002113</name>
</gene>
<dbReference type="EMBL" id="JACIGK010000014">
    <property type="protein sequence ID" value="MBB4266481.1"/>
    <property type="molecule type" value="Genomic_DNA"/>
</dbReference>
<accession>A0A7W6WAG8</accession>
<dbReference type="PANTHER" id="PTHR30363:SF8">
    <property type="entry name" value="DEOXYRIBOSE OPERON REPRESSOR"/>
    <property type="match status" value="1"/>
</dbReference>
<reference evidence="6 7" key="1">
    <citation type="submission" date="2020-08" db="EMBL/GenBank/DDBJ databases">
        <title>Genome sequencing of Purple Non-Sulfur Bacteria from various extreme environments.</title>
        <authorList>
            <person name="Mayer M."/>
        </authorList>
    </citation>
    <scope>NUCLEOTIDE SEQUENCE [LARGE SCALE GENOMIC DNA]</scope>
    <source>
        <strain evidence="6 7">JA131</strain>
    </source>
</reference>
<dbReference type="Gene3D" id="3.40.50.1360">
    <property type="match status" value="1"/>
</dbReference>
<sequence length="256" mass="27309">MRTRRQHRLETLAATLDTAGSLHLKKAACLLQVSEMTVRRDIAASGGRFSYLGGHIISASDTAGGRGYFFDKESETNTVAKRAACQVAASLIDNEDTVFIDCGTTMPHLAHALPSSMSLTVVCYAVNVAEIVCKRPNLKVILLGGLYYPSSASFASREALDTLRRIGINKAFLSAGGVHVTNGISCSNFHEVGIKQLAMERALRTIVIADSSKFGKVKPAYFAALDDVQAVVTDTGLAAPERAALSDRGIALHLPD</sequence>
<feature type="domain" description="HTH deoR-type" evidence="5">
    <location>
        <begin position="8"/>
        <end position="43"/>
    </location>
</feature>
<evidence type="ECO:0000256" key="2">
    <source>
        <dbReference type="ARBA" id="ARBA00023125"/>
    </source>
</evidence>
<evidence type="ECO:0000259" key="5">
    <source>
        <dbReference type="Pfam" id="PF08220"/>
    </source>
</evidence>
<keyword evidence="1" id="KW-0805">Transcription regulation</keyword>
<evidence type="ECO:0000313" key="7">
    <source>
        <dbReference type="Proteomes" id="UP000554286"/>
    </source>
</evidence>